<dbReference type="GeneID" id="90571393"/>
<sequence length="59" mass="6690">MSLSNASRWAEICEIQTSLMLDLADKFPQRREQLQHIADGWQCVKKQAQGQSLNGLSTK</sequence>
<name>A0ABV0FT17_9GAMM</name>
<gene>
    <name evidence="1" type="ORF">ABHN84_09850</name>
</gene>
<comment type="caution">
    <text evidence="1">The sequence shown here is derived from an EMBL/GenBank/DDBJ whole genome shotgun (WGS) entry which is preliminary data.</text>
</comment>
<organism evidence="1 2">
    <name type="scientific">Shewanella vesiculosa</name>
    <dbReference type="NCBI Taxonomy" id="518738"/>
    <lineage>
        <taxon>Bacteria</taxon>
        <taxon>Pseudomonadati</taxon>
        <taxon>Pseudomonadota</taxon>
        <taxon>Gammaproteobacteria</taxon>
        <taxon>Alteromonadales</taxon>
        <taxon>Shewanellaceae</taxon>
        <taxon>Shewanella</taxon>
    </lineage>
</organism>
<dbReference type="RefSeq" id="WP_124017895.1">
    <property type="nucleotide sequence ID" value="NZ_JAACRJ010000016.1"/>
</dbReference>
<accession>A0ABV0FT17</accession>
<reference evidence="1 2" key="1">
    <citation type="submission" date="2024-05" db="EMBL/GenBank/DDBJ databases">
        <title>Genome sequencing of Marine Estuary Bacteria, Shewanella vesiculosa and S. baltica, and Pseudomonas syringae.</title>
        <authorList>
            <person name="Gurung A."/>
            <person name="Maclea K.S."/>
        </authorList>
    </citation>
    <scope>NUCLEOTIDE SEQUENCE [LARGE SCALE GENOMIC DNA]</scope>
    <source>
        <strain evidence="1 2">1A</strain>
    </source>
</reference>
<protein>
    <submittedName>
        <fullName evidence="1">Uncharacterized protein</fullName>
    </submittedName>
</protein>
<keyword evidence="2" id="KW-1185">Reference proteome</keyword>
<dbReference type="Proteomes" id="UP001477278">
    <property type="component" value="Unassembled WGS sequence"/>
</dbReference>
<evidence type="ECO:0000313" key="1">
    <source>
        <dbReference type="EMBL" id="MEO3682586.1"/>
    </source>
</evidence>
<evidence type="ECO:0000313" key="2">
    <source>
        <dbReference type="Proteomes" id="UP001477278"/>
    </source>
</evidence>
<dbReference type="EMBL" id="JBDPZN010000003">
    <property type="protein sequence ID" value="MEO3682586.1"/>
    <property type="molecule type" value="Genomic_DNA"/>
</dbReference>
<proteinExistence type="predicted"/>